<protein>
    <submittedName>
        <fullName evidence="9">Lipoprotein releasing system transmembrane protein</fullName>
    </submittedName>
</protein>
<dbReference type="EMBL" id="AP012548">
    <property type="protein sequence ID" value="BAM99749.1"/>
    <property type="molecule type" value="Genomic_DNA"/>
</dbReference>
<name>M5ADY3_9FLAO</name>
<keyword evidence="4 7" id="KW-0812">Transmembrane</keyword>
<keyword evidence="5 7" id="KW-1133">Transmembrane helix</keyword>
<dbReference type="PANTHER" id="PTHR30489:SF0">
    <property type="entry name" value="LIPOPROTEIN-RELEASING SYSTEM TRANSMEMBRANE PROTEIN LOLE"/>
    <property type="match status" value="1"/>
</dbReference>
<dbReference type="RefSeq" id="WP_015430068.1">
    <property type="nucleotide sequence ID" value="NC_020510.1"/>
</dbReference>
<dbReference type="InterPro" id="IPR051447">
    <property type="entry name" value="Lipoprotein-release_system"/>
</dbReference>
<dbReference type="eggNOG" id="COG4591">
    <property type="taxonomic scope" value="Bacteria"/>
</dbReference>
<dbReference type="HOGENOM" id="CLU_000604_8_2_10"/>
<feature type="transmembrane region" description="Helical" evidence="7">
    <location>
        <begin position="273"/>
        <end position="298"/>
    </location>
</feature>
<feature type="transmembrane region" description="Helical" evidence="7">
    <location>
        <begin position="25"/>
        <end position="50"/>
    </location>
</feature>
<feature type="transmembrane region" description="Helical" evidence="7">
    <location>
        <begin position="319"/>
        <end position="346"/>
    </location>
</feature>
<dbReference type="STRING" id="1229512.BPAA_478"/>
<dbReference type="PATRIC" id="fig|1229512.3.peg.463"/>
<accession>M5ADY3</accession>
<dbReference type="AlphaFoldDB" id="M5ADY3"/>
<dbReference type="GO" id="GO:0098797">
    <property type="term" value="C:plasma membrane protein complex"/>
    <property type="evidence" value="ECO:0007669"/>
    <property type="project" value="TreeGrafter"/>
</dbReference>
<evidence type="ECO:0000256" key="6">
    <source>
        <dbReference type="ARBA" id="ARBA00023136"/>
    </source>
</evidence>
<keyword evidence="3" id="KW-1003">Cell membrane</keyword>
<keyword evidence="9" id="KW-0449">Lipoprotein</keyword>
<sequence length="408" mass="47610">MNFEWFFSKKTVWEDCRKNQTLKTIVIITQTTIIFGLIIAFLTFSIGFGFKEIIKDKLLNVRGQILIQKENSKTISPFFSRIKKKFLLKKFLKSDLVKQIHGISENNVIISTNKKIDRYIFKGLYEDYNPAFFQYFLITKNVSPKKFLCNQNVLLSKKISLSLGLNVGSNIRIDFLSFDKKGNPIFFSKKFIISGLYETGIPEFDDVYIIGNIKSIQKIYGQKKDLVEKFEIFVSYENIKKEIFKKNPKEFLVQNIKSNHDLIKWINIFDINIIVISLIIFASVTINMVVFILILLLERIRTIGILKTLGAKNKVIHKIFLFYIVQILTPSLIIGNSIGITLLVLQKKFHLISLNKTQYFVDFVPIRINIFHFIIINLSIVFICFITIFFPSSFFIKKTHPIKVIEFE</sequence>
<gene>
    <name evidence="9" type="ORF">BPAA_478</name>
</gene>
<comment type="similarity">
    <text evidence="2">Belongs to the ABC-4 integral membrane protein family. LolC/E subfamily.</text>
</comment>
<keyword evidence="6 7" id="KW-0472">Membrane</keyword>
<dbReference type="Proteomes" id="UP000011815">
    <property type="component" value="Chromosome"/>
</dbReference>
<evidence type="ECO:0000256" key="1">
    <source>
        <dbReference type="ARBA" id="ARBA00004651"/>
    </source>
</evidence>
<feature type="transmembrane region" description="Helical" evidence="7">
    <location>
        <begin position="366"/>
        <end position="390"/>
    </location>
</feature>
<evidence type="ECO:0000256" key="7">
    <source>
        <dbReference type="SAM" id="Phobius"/>
    </source>
</evidence>
<dbReference type="PANTHER" id="PTHR30489">
    <property type="entry name" value="LIPOPROTEIN-RELEASING SYSTEM TRANSMEMBRANE PROTEIN LOLE"/>
    <property type="match status" value="1"/>
</dbReference>
<dbReference type="GO" id="GO:0044874">
    <property type="term" value="P:lipoprotein localization to outer membrane"/>
    <property type="evidence" value="ECO:0007669"/>
    <property type="project" value="TreeGrafter"/>
</dbReference>
<reference evidence="9 10" key="1">
    <citation type="journal article" date="2013" name="Biol. Lett.">
        <title>Maintenance of essential amino acid synthesis pathways in the Blattabacterium cuenoti symbiont of a wood-feeding cockroach.</title>
        <authorList>
            <person name="Tokuda G."/>
            <person name="Elbourne L.D.H."/>
            <person name="Kinjo Y."/>
            <person name="Saitoh S."/>
            <person name="Sabree Z."/>
            <person name="Hojo M."/>
            <person name="Yamada A."/>
            <person name="Hayashi Y."/>
            <person name="Shigenobu S."/>
            <person name="Bandi C."/>
            <person name="Paulsen I.T."/>
            <person name="Watanabe H."/>
            <person name="Lo N."/>
        </authorList>
    </citation>
    <scope>NUCLEOTIDE SEQUENCE [LARGE SCALE GENOMIC DNA]</scope>
    <source>
        <strain evidence="9 10">BPAA</strain>
    </source>
</reference>
<evidence type="ECO:0000313" key="10">
    <source>
        <dbReference type="Proteomes" id="UP000011815"/>
    </source>
</evidence>
<proteinExistence type="inferred from homology"/>
<evidence type="ECO:0000256" key="4">
    <source>
        <dbReference type="ARBA" id="ARBA00022692"/>
    </source>
</evidence>
<evidence type="ECO:0000256" key="5">
    <source>
        <dbReference type="ARBA" id="ARBA00022989"/>
    </source>
</evidence>
<evidence type="ECO:0000313" key="9">
    <source>
        <dbReference type="EMBL" id="BAM99749.1"/>
    </source>
</evidence>
<evidence type="ECO:0000256" key="3">
    <source>
        <dbReference type="ARBA" id="ARBA00022475"/>
    </source>
</evidence>
<dbReference type="KEGG" id="blp:BPAA_478"/>
<dbReference type="InterPro" id="IPR003838">
    <property type="entry name" value="ABC3_permease_C"/>
</dbReference>
<feature type="domain" description="ABC3 transporter permease C-terminal" evidence="8">
    <location>
        <begin position="274"/>
        <end position="398"/>
    </location>
</feature>
<comment type="subcellular location">
    <subcellularLocation>
        <location evidence="1">Cell membrane</location>
        <topology evidence="1">Multi-pass membrane protein</topology>
    </subcellularLocation>
</comment>
<organism evidence="9 10">
    <name type="scientific">Blattabacterium cuenoti BPAA</name>
    <dbReference type="NCBI Taxonomy" id="1229512"/>
    <lineage>
        <taxon>Bacteria</taxon>
        <taxon>Pseudomonadati</taxon>
        <taxon>Bacteroidota</taxon>
        <taxon>Flavobacteriia</taxon>
        <taxon>Flavobacteriales</taxon>
        <taxon>Blattabacteriaceae</taxon>
        <taxon>Blattabacterium</taxon>
    </lineage>
</organism>
<evidence type="ECO:0000256" key="2">
    <source>
        <dbReference type="ARBA" id="ARBA00005236"/>
    </source>
</evidence>
<dbReference type="Pfam" id="PF02687">
    <property type="entry name" value="FtsX"/>
    <property type="match status" value="1"/>
</dbReference>
<evidence type="ECO:0000259" key="8">
    <source>
        <dbReference type="Pfam" id="PF02687"/>
    </source>
</evidence>